<evidence type="ECO:0000313" key="1">
    <source>
        <dbReference type="EMBL" id="RCN35516.1"/>
    </source>
</evidence>
<dbReference type="Proteomes" id="UP000252519">
    <property type="component" value="Unassembled WGS sequence"/>
</dbReference>
<sequence>MLRRSKQYAAEIKKIKCGLEEAHRRNSMFLHICKLYYKVASTSREFMDCRNLWKFVELDIDQNDDLFERVSSHRSCSCRVVFMLQKPDKVGSPEPHRHSSVATFMRFRHYSVASQKQIRRHSHADQTPLRHHQLASLKLIQ</sequence>
<accession>A0A368FTJ8</accession>
<organism evidence="1 2">
    <name type="scientific">Ancylostoma caninum</name>
    <name type="common">Dog hookworm</name>
    <dbReference type="NCBI Taxonomy" id="29170"/>
    <lineage>
        <taxon>Eukaryota</taxon>
        <taxon>Metazoa</taxon>
        <taxon>Ecdysozoa</taxon>
        <taxon>Nematoda</taxon>
        <taxon>Chromadorea</taxon>
        <taxon>Rhabditida</taxon>
        <taxon>Rhabditina</taxon>
        <taxon>Rhabditomorpha</taxon>
        <taxon>Strongyloidea</taxon>
        <taxon>Ancylostomatidae</taxon>
        <taxon>Ancylostomatinae</taxon>
        <taxon>Ancylostoma</taxon>
    </lineage>
</organism>
<name>A0A368FTJ8_ANCCA</name>
<dbReference type="OrthoDB" id="5876324at2759"/>
<protein>
    <submittedName>
        <fullName evidence="1">Uncharacterized protein</fullName>
    </submittedName>
</protein>
<dbReference type="EMBL" id="JOJR01000653">
    <property type="protein sequence ID" value="RCN35516.1"/>
    <property type="molecule type" value="Genomic_DNA"/>
</dbReference>
<keyword evidence="2" id="KW-1185">Reference proteome</keyword>
<reference evidence="1 2" key="1">
    <citation type="submission" date="2014-10" db="EMBL/GenBank/DDBJ databases">
        <title>Draft genome of the hookworm Ancylostoma caninum.</title>
        <authorList>
            <person name="Mitreva M."/>
        </authorList>
    </citation>
    <scope>NUCLEOTIDE SEQUENCE [LARGE SCALE GENOMIC DNA]</scope>
    <source>
        <strain evidence="1 2">Baltimore</strain>
    </source>
</reference>
<evidence type="ECO:0000313" key="2">
    <source>
        <dbReference type="Proteomes" id="UP000252519"/>
    </source>
</evidence>
<proteinExistence type="predicted"/>
<gene>
    <name evidence="1" type="ORF">ANCCAN_18622</name>
</gene>
<dbReference type="AlphaFoldDB" id="A0A368FTJ8"/>
<comment type="caution">
    <text evidence="1">The sequence shown here is derived from an EMBL/GenBank/DDBJ whole genome shotgun (WGS) entry which is preliminary data.</text>
</comment>